<evidence type="ECO:0000313" key="6">
    <source>
        <dbReference type="Proteomes" id="UP000187404"/>
    </source>
</evidence>
<dbReference type="SUPFAM" id="SSF48008">
    <property type="entry name" value="GntR ligand-binding domain-like"/>
    <property type="match status" value="1"/>
</dbReference>
<accession>A0A1Q9JEP0</accession>
<reference evidence="5 6" key="1">
    <citation type="journal article" date="2016" name="Appl. Environ. Microbiol.">
        <title>Function and Phylogeny of Bacterial Butyryl Coenzyme A:Acetate Transferases and Their Diversity in the Proximal Colon of Swine.</title>
        <authorList>
            <person name="Trachsel J."/>
            <person name="Bayles D.O."/>
            <person name="Looft T."/>
            <person name="Levine U.Y."/>
            <person name="Allen H.K."/>
        </authorList>
    </citation>
    <scope>NUCLEOTIDE SEQUENCE [LARGE SCALE GENOMIC DNA]</scope>
    <source>
        <strain evidence="5 6">68-3-10</strain>
    </source>
</reference>
<evidence type="ECO:0000313" key="5">
    <source>
        <dbReference type="EMBL" id="OLR54658.1"/>
    </source>
</evidence>
<dbReference type="EMBL" id="MJIE01000001">
    <property type="protein sequence ID" value="OLR54658.1"/>
    <property type="molecule type" value="Genomic_DNA"/>
</dbReference>
<dbReference type="SUPFAM" id="SSF46785">
    <property type="entry name" value="Winged helix' DNA-binding domain"/>
    <property type="match status" value="1"/>
</dbReference>
<dbReference type="PRINTS" id="PR00035">
    <property type="entry name" value="HTHGNTR"/>
</dbReference>
<keyword evidence="1" id="KW-0805">Transcription regulation</keyword>
<dbReference type="Gene3D" id="1.10.10.10">
    <property type="entry name" value="Winged helix-like DNA-binding domain superfamily/Winged helix DNA-binding domain"/>
    <property type="match status" value="1"/>
</dbReference>
<dbReference type="InterPro" id="IPR036390">
    <property type="entry name" value="WH_DNA-bd_sf"/>
</dbReference>
<dbReference type="GO" id="GO:0003677">
    <property type="term" value="F:DNA binding"/>
    <property type="evidence" value="ECO:0007669"/>
    <property type="project" value="UniProtKB-KW"/>
</dbReference>
<keyword evidence="2" id="KW-0238">DNA-binding</keyword>
<comment type="caution">
    <text evidence="5">The sequence shown here is derived from an EMBL/GenBank/DDBJ whole genome shotgun (WGS) entry which is preliminary data.</text>
</comment>
<evidence type="ECO:0000256" key="1">
    <source>
        <dbReference type="ARBA" id="ARBA00023015"/>
    </source>
</evidence>
<dbReference type="InterPro" id="IPR008920">
    <property type="entry name" value="TF_FadR/GntR_C"/>
</dbReference>
<dbReference type="RefSeq" id="WP_075711678.1">
    <property type="nucleotide sequence ID" value="NZ_MJIE01000001.1"/>
</dbReference>
<protein>
    <recommendedName>
        <fullName evidence="4">HTH gntR-type domain-containing protein</fullName>
    </recommendedName>
</protein>
<dbReference type="STRING" id="1261640.BHK98_00255"/>
<dbReference type="PROSITE" id="PS50949">
    <property type="entry name" value="HTH_GNTR"/>
    <property type="match status" value="1"/>
</dbReference>
<evidence type="ECO:0000256" key="2">
    <source>
        <dbReference type="ARBA" id="ARBA00023125"/>
    </source>
</evidence>
<sequence>MSIIQYLEDEQNNNLPLSSNLFSKLQEDILTGKLEDGEKLTEIKICNQYGVSRTPVREALRQLEADGLIMTIPNRGAFVKALTEQDIHDIYVLRSQGEVTAVRWAIERITETEMSELDETFAFMEFYTMKNDIPKMLNINIAFHQIIYHATHNRMMLQQLSAYQLYLRHCNPSNYYAPNYLRDVLAEHRDIYDAFGDGDPEAGAAAMKRHMENSAKRKFK</sequence>
<keyword evidence="3" id="KW-0804">Transcription</keyword>
<dbReference type="InterPro" id="IPR036388">
    <property type="entry name" value="WH-like_DNA-bd_sf"/>
</dbReference>
<dbReference type="InterPro" id="IPR000524">
    <property type="entry name" value="Tscrpt_reg_HTH_GntR"/>
</dbReference>
<dbReference type="Pfam" id="PF07729">
    <property type="entry name" value="FCD"/>
    <property type="match status" value="1"/>
</dbReference>
<dbReference type="Proteomes" id="UP000187404">
    <property type="component" value="Unassembled WGS sequence"/>
</dbReference>
<keyword evidence="6" id="KW-1185">Reference proteome</keyword>
<proteinExistence type="predicted"/>
<dbReference type="CDD" id="cd07377">
    <property type="entry name" value="WHTH_GntR"/>
    <property type="match status" value="1"/>
</dbReference>
<feature type="domain" description="HTH gntR-type" evidence="4">
    <location>
        <begin position="15"/>
        <end position="82"/>
    </location>
</feature>
<dbReference type="GO" id="GO:0003700">
    <property type="term" value="F:DNA-binding transcription factor activity"/>
    <property type="evidence" value="ECO:0007669"/>
    <property type="project" value="InterPro"/>
</dbReference>
<dbReference type="SMART" id="SM00345">
    <property type="entry name" value="HTH_GNTR"/>
    <property type="match status" value="1"/>
</dbReference>
<dbReference type="OrthoDB" id="9781630at2"/>
<dbReference type="PANTHER" id="PTHR43537:SF5">
    <property type="entry name" value="UXU OPERON TRANSCRIPTIONAL REGULATOR"/>
    <property type="match status" value="1"/>
</dbReference>
<dbReference type="PANTHER" id="PTHR43537">
    <property type="entry name" value="TRANSCRIPTIONAL REGULATOR, GNTR FAMILY"/>
    <property type="match status" value="1"/>
</dbReference>
<name>A0A1Q9JEP0_9FIRM</name>
<organism evidence="5 6">
    <name type="scientific">Hornefia porci</name>
    <dbReference type="NCBI Taxonomy" id="2652292"/>
    <lineage>
        <taxon>Bacteria</taxon>
        <taxon>Bacillati</taxon>
        <taxon>Bacillota</taxon>
        <taxon>Clostridia</taxon>
        <taxon>Peptostreptococcales</taxon>
        <taxon>Anaerovoracaceae</taxon>
        <taxon>Hornefia</taxon>
    </lineage>
</organism>
<evidence type="ECO:0000256" key="3">
    <source>
        <dbReference type="ARBA" id="ARBA00023163"/>
    </source>
</evidence>
<evidence type="ECO:0000259" key="4">
    <source>
        <dbReference type="PROSITE" id="PS50949"/>
    </source>
</evidence>
<dbReference type="InterPro" id="IPR011711">
    <property type="entry name" value="GntR_C"/>
</dbReference>
<dbReference type="Gene3D" id="1.20.120.530">
    <property type="entry name" value="GntR ligand-binding domain-like"/>
    <property type="match status" value="1"/>
</dbReference>
<dbReference type="SMART" id="SM00895">
    <property type="entry name" value="FCD"/>
    <property type="match status" value="1"/>
</dbReference>
<dbReference type="AlphaFoldDB" id="A0A1Q9JEP0"/>
<gene>
    <name evidence="5" type="ORF">BHK98_00255</name>
</gene>
<dbReference type="Pfam" id="PF00392">
    <property type="entry name" value="GntR"/>
    <property type="match status" value="1"/>
</dbReference>